<evidence type="ECO:0008006" key="4">
    <source>
        <dbReference type="Google" id="ProtNLM"/>
    </source>
</evidence>
<evidence type="ECO:0000313" key="2">
    <source>
        <dbReference type="EMBL" id="GIN62657.1"/>
    </source>
</evidence>
<evidence type="ECO:0000256" key="1">
    <source>
        <dbReference type="SAM" id="SignalP"/>
    </source>
</evidence>
<keyword evidence="3" id="KW-1185">Reference proteome</keyword>
<reference evidence="2" key="1">
    <citation type="submission" date="2021-03" db="EMBL/GenBank/DDBJ databases">
        <title>Antimicrobial resistance genes in bacteria isolated from Japanese honey, and their potential for conferring macrolide and lincosamide resistance in the American foulbrood pathogen Paenibacillus larvae.</title>
        <authorList>
            <person name="Okamoto M."/>
            <person name="Kumagai M."/>
            <person name="Kanamori H."/>
            <person name="Takamatsu D."/>
        </authorList>
    </citation>
    <scope>NUCLEOTIDE SEQUENCE</scope>
    <source>
        <strain evidence="2">J27TS8</strain>
    </source>
</reference>
<dbReference type="OrthoDB" id="2352996at2"/>
<evidence type="ECO:0000313" key="3">
    <source>
        <dbReference type="Proteomes" id="UP000682111"/>
    </source>
</evidence>
<dbReference type="Proteomes" id="UP000682111">
    <property type="component" value="Unassembled WGS sequence"/>
</dbReference>
<name>A0A919WJ44_9BACI</name>
<organism evidence="2 3">
    <name type="scientific">Robertmurraya siralis</name>
    <dbReference type="NCBI Taxonomy" id="77777"/>
    <lineage>
        <taxon>Bacteria</taxon>
        <taxon>Bacillati</taxon>
        <taxon>Bacillota</taxon>
        <taxon>Bacilli</taxon>
        <taxon>Bacillales</taxon>
        <taxon>Bacillaceae</taxon>
        <taxon>Robertmurraya</taxon>
    </lineage>
</organism>
<proteinExistence type="predicted"/>
<feature type="chain" id="PRO_5039219504" description="Lipoprotein" evidence="1">
    <location>
        <begin position="19"/>
        <end position="120"/>
    </location>
</feature>
<sequence length="120" mass="13482">MKKGLLVLMIGFSLIYFSSCGSKVNTIPSEVHKDFLIPSNAVKSSDYVFTNKKLAKSVEYKISGAASPKSFFNSAEYIEDLEKKGWKEINQEGSMKIYSNGKETVWLELNEEDVTISLLK</sequence>
<dbReference type="AlphaFoldDB" id="A0A919WJ44"/>
<gene>
    <name evidence="2" type="ORF">J27TS8_26500</name>
</gene>
<comment type="caution">
    <text evidence="2">The sequence shown here is derived from an EMBL/GenBank/DDBJ whole genome shotgun (WGS) entry which is preliminary data.</text>
</comment>
<protein>
    <recommendedName>
        <fullName evidence="4">Lipoprotein</fullName>
    </recommendedName>
</protein>
<feature type="signal peptide" evidence="1">
    <location>
        <begin position="1"/>
        <end position="18"/>
    </location>
</feature>
<accession>A0A919WJ44</accession>
<dbReference type="RefSeq" id="WP_095309345.1">
    <property type="nucleotide sequence ID" value="NZ_BORC01000004.1"/>
</dbReference>
<dbReference type="EMBL" id="BORC01000004">
    <property type="protein sequence ID" value="GIN62657.1"/>
    <property type="molecule type" value="Genomic_DNA"/>
</dbReference>
<keyword evidence="1" id="KW-0732">Signal</keyword>